<evidence type="ECO:0000259" key="1">
    <source>
        <dbReference type="Pfam" id="PF12697"/>
    </source>
</evidence>
<comment type="caution">
    <text evidence="2">The sequence shown here is derived from an EMBL/GenBank/DDBJ whole genome shotgun (WGS) entry which is preliminary data.</text>
</comment>
<keyword evidence="2" id="KW-0378">Hydrolase</keyword>
<dbReference type="InterPro" id="IPR000073">
    <property type="entry name" value="AB_hydrolase_1"/>
</dbReference>
<dbReference type="GO" id="GO:0016787">
    <property type="term" value="F:hydrolase activity"/>
    <property type="evidence" value="ECO:0007669"/>
    <property type="project" value="UniProtKB-KW"/>
</dbReference>
<sequence>MPAVVLVHGLYHQPAHFDALATILRAAGVQVAVPALHRGSLVADTRAVQAAVDALPTPPVALGHSYGGSVVTGLTGVAALVYVAAFVPAAGESAAGQGGATDLLRAAVRPAPDGTTSIDPQLATTLFYADCPPEVAARASAHLRPQAPGCGRGVPERQAWHHVPSTYLVCTNDRAVDPVVQRALAARCTTTLEWPTGHSPHLSRPLELAALVRRVRTTT</sequence>
<dbReference type="Proteomes" id="UP001141259">
    <property type="component" value="Unassembled WGS sequence"/>
</dbReference>
<dbReference type="SUPFAM" id="SSF53474">
    <property type="entry name" value="alpha/beta-Hydrolases"/>
    <property type="match status" value="1"/>
</dbReference>
<dbReference type="InterPro" id="IPR029058">
    <property type="entry name" value="AB_hydrolase_fold"/>
</dbReference>
<protein>
    <submittedName>
        <fullName evidence="2">Alpha/beta hydrolase</fullName>
    </submittedName>
</protein>
<dbReference type="EMBL" id="JANYMP010000030">
    <property type="protein sequence ID" value="MCS7483174.1"/>
    <property type="molecule type" value="Genomic_DNA"/>
</dbReference>
<evidence type="ECO:0000313" key="3">
    <source>
        <dbReference type="Proteomes" id="UP001141259"/>
    </source>
</evidence>
<organism evidence="2 3">
    <name type="scientific">Umezawaea endophytica</name>
    <dbReference type="NCBI Taxonomy" id="1654476"/>
    <lineage>
        <taxon>Bacteria</taxon>
        <taxon>Bacillati</taxon>
        <taxon>Actinomycetota</taxon>
        <taxon>Actinomycetes</taxon>
        <taxon>Pseudonocardiales</taxon>
        <taxon>Pseudonocardiaceae</taxon>
        <taxon>Umezawaea</taxon>
    </lineage>
</organism>
<keyword evidence="3" id="KW-1185">Reference proteome</keyword>
<dbReference type="PANTHER" id="PTHR37017">
    <property type="entry name" value="AB HYDROLASE-1 DOMAIN-CONTAINING PROTEIN-RELATED"/>
    <property type="match status" value="1"/>
</dbReference>
<name>A0A9X2VW83_9PSEU</name>
<evidence type="ECO:0000313" key="2">
    <source>
        <dbReference type="EMBL" id="MCS7483174.1"/>
    </source>
</evidence>
<reference evidence="2" key="1">
    <citation type="submission" date="2022-08" db="EMBL/GenBank/DDBJ databases">
        <authorList>
            <person name="Tistechok S."/>
            <person name="Samborskyy M."/>
            <person name="Roman I."/>
        </authorList>
    </citation>
    <scope>NUCLEOTIDE SEQUENCE</scope>
    <source>
        <strain evidence="2">DSM 103496</strain>
    </source>
</reference>
<dbReference type="PANTHER" id="PTHR37017:SF11">
    <property type="entry name" value="ESTERASE_LIPASE_THIOESTERASE DOMAIN-CONTAINING PROTEIN"/>
    <property type="match status" value="1"/>
</dbReference>
<dbReference type="Pfam" id="PF12697">
    <property type="entry name" value="Abhydrolase_6"/>
    <property type="match status" value="1"/>
</dbReference>
<feature type="domain" description="AB hydrolase-1" evidence="1">
    <location>
        <begin position="4"/>
        <end position="210"/>
    </location>
</feature>
<dbReference type="AlphaFoldDB" id="A0A9X2VW83"/>
<dbReference type="RefSeq" id="WP_259628635.1">
    <property type="nucleotide sequence ID" value="NZ_JANYMP010000030.1"/>
</dbReference>
<proteinExistence type="predicted"/>
<accession>A0A9X2VW83</accession>
<dbReference type="InterPro" id="IPR052897">
    <property type="entry name" value="Sec-Metab_Biosynth_Hydrolase"/>
</dbReference>
<gene>
    <name evidence="2" type="ORF">NZH93_40560</name>
</gene>
<dbReference type="Gene3D" id="3.40.50.1820">
    <property type="entry name" value="alpha/beta hydrolase"/>
    <property type="match status" value="1"/>
</dbReference>